<dbReference type="Proteomes" id="UP000803844">
    <property type="component" value="Unassembled WGS sequence"/>
</dbReference>
<keyword evidence="3" id="KW-1185">Reference proteome</keyword>
<comment type="caution">
    <text evidence="2">The sequence shown here is derived from an EMBL/GenBank/DDBJ whole genome shotgun (WGS) entry which is preliminary data.</text>
</comment>
<name>A0A9P4Y0K2_CRYP1</name>
<dbReference type="RefSeq" id="XP_040775297.1">
    <property type="nucleotide sequence ID" value="XM_040921510.1"/>
</dbReference>
<dbReference type="InterPro" id="IPR027443">
    <property type="entry name" value="IPNS-like_sf"/>
</dbReference>
<dbReference type="InterPro" id="IPR010856">
    <property type="entry name" value="Gig2-like"/>
</dbReference>
<evidence type="ECO:0000313" key="3">
    <source>
        <dbReference type="Proteomes" id="UP000803844"/>
    </source>
</evidence>
<sequence length="763" mass="83927">MGASATPTAENITLAEFQKALGRYEQMIDAVSVSKGAKPGQKTLAELDRYRYVEAPKLFSLAKPTQTMRLDHVKTLVEWKLKHGTFRPTLLKLVSSNDESFVEDTVKSAVGSYLQKKDASAAVGILTNLKGIGPATASLLLAIYDPEKVIFFADEAFYWLCCNGSRSPIKYNAKEYKQLDQSSHDLVGRLHVKAVDVERVAYVLMNESDSSPRTEEPALVKKKVAKTDSAAPAKRKQDTVVDGAPAPHEVLSLPGMLAKIKEDLLLGNEAALTRSWERLLHQLREEVKIVTEGGPKGNIPTIEFEDLSIPTRAEPFLESLKTEGAAVIHHIVSEDEAGTWTESLDEYLRYNPHTKVSPPEHPEVYELFWSLAQLSARAHPNMLAAQKILMGHCWKHTAASGSTAASTNHPVVYADQLRFICDCCSGPPPAETSLSTISAQVDGGSVERWEEDGSHGHPKTRTYHKIWSGEWEDYDPWDTSARLAATSNRSSHSEFAGNVFKMFHGMLALNPTEIPPMRFCTLPLKLVTAYWLLRPFFSPKRPLSGVKGQNTEVFLSPSNWALDILQSPVIHGAHPSHTQEINTILHPHLQLDKTLTPLPRLKPGDLVIWHPDTIHADVPSPSCTHTPVPQSPCSPQQDATDAAPPPLSPSTFLYIPTCPLTRTNAHFLARQRKAFVLGLPGPDFAPPPHLRGQDGGDDSIGETNHMGRPGVQEVYEAGGHAALRAMGLLAWDEDGVAEEKEGERELLAMANGILFPREGGNFR</sequence>
<gene>
    <name evidence="2" type="ORF">M406DRAFT_339962</name>
</gene>
<feature type="region of interest" description="Disordered" evidence="1">
    <location>
        <begin position="620"/>
        <end position="648"/>
    </location>
</feature>
<evidence type="ECO:0000256" key="1">
    <source>
        <dbReference type="SAM" id="MobiDB-lite"/>
    </source>
</evidence>
<protein>
    <recommendedName>
        <fullName evidence="4">DUF1479-domain-containing protein</fullName>
    </recommendedName>
</protein>
<reference evidence="2" key="1">
    <citation type="journal article" date="2020" name="Phytopathology">
        <title>Genome sequence of the chestnut blight fungus Cryphonectria parasitica EP155: A fundamental resource for an archetypical invasive plant pathogen.</title>
        <authorList>
            <person name="Crouch J.A."/>
            <person name="Dawe A."/>
            <person name="Aerts A."/>
            <person name="Barry K."/>
            <person name="Churchill A.C.L."/>
            <person name="Grimwood J."/>
            <person name="Hillman B."/>
            <person name="Milgroom M.G."/>
            <person name="Pangilinan J."/>
            <person name="Smith M."/>
            <person name="Salamov A."/>
            <person name="Schmutz J."/>
            <person name="Yadav J."/>
            <person name="Grigoriev I.V."/>
            <person name="Nuss D."/>
        </authorList>
    </citation>
    <scope>NUCLEOTIDE SEQUENCE</scope>
    <source>
        <strain evidence="2">EP155</strain>
    </source>
</reference>
<dbReference type="GeneID" id="63838639"/>
<dbReference type="Pfam" id="PF07350">
    <property type="entry name" value="Gig2-like"/>
    <property type="match status" value="1"/>
</dbReference>
<dbReference type="AlphaFoldDB" id="A0A9P4Y0K2"/>
<dbReference type="PANTHER" id="PTHR30613">
    <property type="entry name" value="UNCHARACTERIZED PROTEIN YBIU-RELATED"/>
    <property type="match status" value="1"/>
</dbReference>
<feature type="region of interest" description="Disordered" evidence="1">
    <location>
        <begin position="210"/>
        <end position="245"/>
    </location>
</feature>
<dbReference type="SUPFAM" id="SSF51197">
    <property type="entry name" value="Clavaminate synthase-like"/>
    <property type="match status" value="1"/>
</dbReference>
<organism evidence="2 3">
    <name type="scientific">Cryphonectria parasitica (strain ATCC 38755 / EP155)</name>
    <dbReference type="NCBI Taxonomy" id="660469"/>
    <lineage>
        <taxon>Eukaryota</taxon>
        <taxon>Fungi</taxon>
        <taxon>Dikarya</taxon>
        <taxon>Ascomycota</taxon>
        <taxon>Pezizomycotina</taxon>
        <taxon>Sordariomycetes</taxon>
        <taxon>Sordariomycetidae</taxon>
        <taxon>Diaporthales</taxon>
        <taxon>Cryphonectriaceae</taxon>
        <taxon>Cryphonectria-Endothia species complex</taxon>
        <taxon>Cryphonectria</taxon>
    </lineage>
</organism>
<dbReference type="PANTHER" id="PTHR30613:SF1">
    <property type="entry name" value="DUF1479 DOMAIN PROTEIN (AFU_ORTHOLOGUE AFUA_5G09280)"/>
    <property type="match status" value="1"/>
</dbReference>
<accession>A0A9P4Y0K2</accession>
<dbReference type="OrthoDB" id="8249012at2759"/>
<dbReference type="EMBL" id="MU032348">
    <property type="protein sequence ID" value="KAF3764336.1"/>
    <property type="molecule type" value="Genomic_DNA"/>
</dbReference>
<evidence type="ECO:0000313" key="2">
    <source>
        <dbReference type="EMBL" id="KAF3764336.1"/>
    </source>
</evidence>
<proteinExistence type="predicted"/>
<feature type="compositionally biased region" description="Basic and acidic residues" evidence="1">
    <location>
        <begin position="210"/>
        <end position="219"/>
    </location>
</feature>
<feature type="compositionally biased region" description="Polar residues" evidence="1">
    <location>
        <begin position="621"/>
        <end position="634"/>
    </location>
</feature>
<evidence type="ECO:0008006" key="4">
    <source>
        <dbReference type="Google" id="ProtNLM"/>
    </source>
</evidence>
<dbReference type="Gene3D" id="2.60.120.330">
    <property type="entry name" value="B-lactam Antibiotic, Isopenicillin N Synthase, Chain"/>
    <property type="match status" value="1"/>
</dbReference>